<dbReference type="EMBL" id="CAEZXR010000341">
    <property type="protein sequence ID" value="CAB4727059.1"/>
    <property type="molecule type" value="Genomic_DNA"/>
</dbReference>
<dbReference type="GO" id="GO:0030313">
    <property type="term" value="C:cell envelope"/>
    <property type="evidence" value="ECO:0007669"/>
    <property type="project" value="UniProtKB-SubCell"/>
</dbReference>
<keyword evidence="2" id="KW-0472">Membrane</keyword>
<proteinExistence type="predicted"/>
<comment type="subcellular location">
    <subcellularLocation>
        <location evidence="1">Cell envelope</location>
    </subcellularLocation>
</comment>
<dbReference type="AlphaFoldDB" id="A0A6J6RXI6"/>
<dbReference type="Gene3D" id="2.50.20.20">
    <property type="match status" value="1"/>
</dbReference>
<sequence>MRRRLVTAAVLPLLALGACSSDGGGAGGDDDAAPADVLAAAKTALDDTSGVHITLSTDDLPDGIDGLISADGDGTHAPAFDGTIKVRYSGLEPTVPVIAVDGVVYAQVPLTTGWSEIDPSEYGAPDPAQLLSTDAGFTSLLPATEDPVAGEQVRGGENNAEVLTEYTGTVAGDTVANIIPTASGEFDATYTITDGDELREMVLTGDFYGEGSSMTYTITFDDYGSEPDISAP</sequence>
<name>A0A6J6RXI6_9ZZZZ</name>
<dbReference type="SUPFAM" id="SSF89392">
    <property type="entry name" value="Prokaryotic lipoproteins and lipoprotein localization factors"/>
    <property type="match status" value="1"/>
</dbReference>
<gene>
    <name evidence="3" type="ORF">UFOPK2579_02352</name>
</gene>
<dbReference type="InterPro" id="IPR029046">
    <property type="entry name" value="LolA/LolB/LppX"/>
</dbReference>
<dbReference type="CDD" id="cd16334">
    <property type="entry name" value="LppX-like"/>
    <property type="match status" value="1"/>
</dbReference>
<protein>
    <submittedName>
        <fullName evidence="3">Unannotated protein</fullName>
    </submittedName>
</protein>
<organism evidence="3">
    <name type="scientific">freshwater metagenome</name>
    <dbReference type="NCBI Taxonomy" id="449393"/>
    <lineage>
        <taxon>unclassified sequences</taxon>
        <taxon>metagenomes</taxon>
        <taxon>ecological metagenomes</taxon>
    </lineage>
</organism>
<dbReference type="PROSITE" id="PS51257">
    <property type="entry name" value="PROKAR_LIPOPROTEIN"/>
    <property type="match status" value="1"/>
</dbReference>
<evidence type="ECO:0000256" key="1">
    <source>
        <dbReference type="ARBA" id="ARBA00004196"/>
    </source>
</evidence>
<dbReference type="Pfam" id="PF07161">
    <property type="entry name" value="LppX_LprAFG"/>
    <property type="match status" value="1"/>
</dbReference>
<dbReference type="InterPro" id="IPR009830">
    <property type="entry name" value="LppX/LprAFG"/>
</dbReference>
<reference evidence="3" key="1">
    <citation type="submission" date="2020-05" db="EMBL/GenBank/DDBJ databases">
        <authorList>
            <person name="Chiriac C."/>
            <person name="Salcher M."/>
            <person name="Ghai R."/>
            <person name="Kavagutti S V."/>
        </authorList>
    </citation>
    <scope>NUCLEOTIDE SEQUENCE</scope>
</reference>
<evidence type="ECO:0000256" key="2">
    <source>
        <dbReference type="ARBA" id="ARBA00022475"/>
    </source>
</evidence>
<evidence type="ECO:0000313" key="3">
    <source>
        <dbReference type="EMBL" id="CAB4727059.1"/>
    </source>
</evidence>
<accession>A0A6J6RXI6</accession>
<keyword evidence="2" id="KW-1003">Cell membrane</keyword>